<sequence>MALAKSLADQGSMFRQQLVCLKHSSKHSLSDRPVISEWNSPVILLFLYRWKAVSGLRPGENRCDVTLLSGYSVPRAVTR</sequence>
<reference evidence="1 2" key="1">
    <citation type="journal article" date="2015" name="Genome Biol. Evol.">
        <title>The genome of winter moth (Operophtera brumata) provides a genomic perspective on sexual dimorphism and phenology.</title>
        <authorList>
            <person name="Derks M.F."/>
            <person name="Smit S."/>
            <person name="Salis L."/>
            <person name="Schijlen E."/>
            <person name="Bossers A."/>
            <person name="Mateman C."/>
            <person name="Pijl A.S."/>
            <person name="de Ridder D."/>
            <person name="Groenen M.A."/>
            <person name="Visser M.E."/>
            <person name="Megens H.J."/>
        </authorList>
    </citation>
    <scope>NUCLEOTIDE SEQUENCE [LARGE SCALE GENOMIC DNA]</scope>
    <source>
        <strain evidence="1">WM2013NL</strain>
        <tissue evidence="1">Head and thorax</tissue>
    </source>
</reference>
<protein>
    <submittedName>
        <fullName evidence="1">Uncharacterized protein</fullName>
    </submittedName>
</protein>
<name>A0A0L7L0K9_OPEBR</name>
<accession>A0A0L7L0K9</accession>
<dbReference type="Proteomes" id="UP000037510">
    <property type="component" value="Unassembled WGS sequence"/>
</dbReference>
<gene>
    <name evidence="1" type="ORF">OBRU01_18728</name>
</gene>
<proteinExistence type="predicted"/>
<evidence type="ECO:0000313" key="1">
    <source>
        <dbReference type="EMBL" id="KOB68809.1"/>
    </source>
</evidence>
<evidence type="ECO:0000313" key="2">
    <source>
        <dbReference type="Proteomes" id="UP000037510"/>
    </source>
</evidence>
<keyword evidence="2" id="KW-1185">Reference proteome</keyword>
<dbReference type="AlphaFoldDB" id="A0A0L7L0K9"/>
<organism evidence="1 2">
    <name type="scientific">Operophtera brumata</name>
    <name type="common">Winter moth</name>
    <name type="synonym">Phalaena brumata</name>
    <dbReference type="NCBI Taxonomy" id="104452"/>
    <lineage>
        <taxon>Eukaryota</taxon>
        <taxon>Metazoa</taxon>
        <taxon>Ecdysozoa</taxon>
        <taxon>Arthropoda</taxon>
        <taxon>Hexapoda</taxon>
        <taxon>Insecta</taxon>
        <taxon>Pterygota</taxon>
        <taxon>Neoptera</taxon>
        <taxon>Endopterygota</taxon>
        <taxon>Lepidoptera</taxon>
        <taxon>Glossata</taxon>
        <taxon>Ditrysia</taxon>
        <taxon>Geometroidea</taxon>
        <taxon>Geometridae</taxon>
        <taxon>Larentiinae</taxon>
        <taxon>Operophtera</taxon>
    </lineage>
</organism>
<dbReference type="EMBL" id="JTDY01003937">
    <property type="protein sequence ID" value="KOB68809.1"/>
    <property type="molecule type" value="Genomic_DNA"/>
</dbReference>
<comment type="caution">
    <text evidence="1">The sequence shown here is derived from an EMBL/GenBank/DDBJ whole genome shotgun (WGS) entry which is preliminary data.</text>
</comment>